<name>A0AA87ZH50_FICCA</name>
<dbReference type="Proteomes" id="UP001187192">
    <property type="component" value="Unassembled WGS sequence"/>
</dbReference>
<sequence>MVVVIWERERERERERGSGNLCDLRWRPPCPQVLLAGDGLLVTSDSDRESGASCFSLPATPPRLRARNHPRTVDHGKECLRDNEAATARSRQRKWRRGRMIISGTDCCLTIRNKSQEEVCTMMESAKVERERERERVEGVGSTRALREKGNRKFEGFFGLFIIK</sequence>
<comment type="caution">
    <text evidence="1">The sequence shown here is derived from an EMBL/GenBank/DDBJ whole genome shotgun (WGS) entry which is preliminary data.</text>
</comment>
<dbReference type="EMBL" id="BTGU01000004">
    <property type="protein sequence ID" value="GMN33557.1"/>
    <property type="molecule type" value="Genomic_DNA"/>
</dbReference>
<proteinExistence type="predicted"/>
<accession>A0AA87ZH50</accession>
<dbReference type="AlphaFoldDB" id="A0AA87ZH50"/>
<evidence type="ECO:0000313" key="2">
    <source>
        <dbReference type="Proteomes" id="UP001187192"/>
    </source>
</evidence>
<organism evidence="1 2">
    <name type="scientific">Ficus carica</name>
    <name type="common">Common fig</name>
    <dbReference type="NCBI Taxonomy" id="3494"/>
    <lineage>
        <taxon>Eukaryota</taxon>
        <taxon>Viridiplantae</taxon>
        <taxon>Streptophyta</taxon>
        <taxon>Embryophyta</taxon>
        <taxon>Tracheophyta</taxon>
        <taxon>Spermatophyta</taxon>
        <taxon>Magnoliopsida</taxon>
        <taxon>eudicotyledons</taxon>
        <taxon>Gunneridae</taxon>
        <taxon>Pentapetalae</taxon>
        <taxon>rosids</taxon>
        <taxon>fabids</taxon>
        <taxon>Rosales</taxon>
        <taxon>Moraceae</taxon>
        <taxon>Ficeae</taxon>
        <taxon>Ficus</taxon>
    </lineage>
</organism>
<protein>
    <submittedName>
        <fullName evidence="1">Uncharacterized protein</fullName>
    </submittedName>
</protein>
<evidence type="ECO:0000313" key="1">
    <source>
        <dbReference type="EMBL" id="GMN33557.1"/>
    </source>
</evidence>
<keyword evidence="2" id="KW-1185">Reference proteome</keyword>
<reference evidence="1" key="1">
    <citation type="submission" date="2023-07" db="EMBL/GenBank/DDBJ databases">
        <title>draft genome sequence of fig (Ficus carica).</title>
        <authorList>
            <person name="Takahashi T."/>
            <person name="Nishimura K."/>
        </authorList>
    </citation>
    <scope>NUCLEOTIDE SEQUENCE</scope>
</reference>
<gene>
    <name evidence="1" type="ORF">TIFTF001_004228</name>
</gene>